<accession>A0ABN9VU13</accession>
<protein>
    <recommendedName>
        <fullName evidence="4">RING-type E3 ubiquitin transferase</fullName>
    </recommendedName>
</protein>
<proteinExistence type="predicted"/>
<feature type="non-terminal residue" evidence="2">
    <location>
        <position position="1"/>
    </location>
</feature>
<feature type="region of interest" description="Disordered" evidence="1">
    <location>
        <begin position="149"/>
        <end position="193"/>
    </location>
</feature>
<evidence type="ECO:0000313" key="2">
    <source>
        <dbReference type="EMBL" id="CAK0875828.1"/>
    </source>
</evidence>
<evidence type="ECO:0008006" key="4">
    <source>
        <dbReference type="Google" id="ProtNLM"/>
    </source>
</evidence>
<feature type="region of interest" description="Disordered" evidence="1">
    <location>
        <begin position="1"/>
        <end position="28"/>
    </location>
</feature>
<name>A0ABN9VU13_9DINO</name>
<organism evidence="2 3">
    <name type="scientific">Prorocentrum cordatum</name>
    <dbReference type="NCBI Taxonomy" id="2364126"/>
    <lineage>
        <taxon>Eukaryota</taxon>
        <taxon>Sar</taxon>
        <taxon>Alveolata</taxon>
        <taxon>Dinophyceae</taxon>
        <taxon>Prorocentrales</taxon>
        <taxon>Prorocentraceae</taxon>
        <taxon>Prorocentrum</taxon>
    </lineage>
</organism>
<evidence type="ECO:0000313" key="3">
    <source>
        <dbReference type="Proteomes" id="UP001189429"/>
    </source>
</evidence>
<feature type="compositionally biased region" description="Low complexity" evidence="1">
    <location>
        <begin position="159"/>
        <end position="168"/>
    </location>
</feature>
<feature type="non-terminal residue" evidence="2">
    <location>
        <position position="193"/>
    </location>
</feature>
<gene>
    <name evidence="2" type="ORF">PCOR1329_LOCUS60396</name>
</gene>
<comment type="caution">
    <text evidence="2">The sequence shown here is derived from an EMBL/GenBank/DDBJ whole genome shotgun (WGS) entry which is preliminary data.</text>
</comment>
<sequence>ASWAERRRQRACGETSLSPPPRGEASRAVAAVDARALAAEQASGRLSERLDHLERVLADSALGQMTRERLQHEMTAVAKTHNQELRGHLKEWQCTLERDLTAAQKRASTELRVEVRTAIRNEAAAVAALDEQLWLTDQRLGQRIDQLTHAGTPLGLEDTPAAGASSPEGGEERRGGCGGPPTPSGAVGVVSRP</sequence>
<dbReference type="Proteomes" id="UP001189429">
    <property type="component" value="Unassembled WGS sequence"/>
</dbReference>
<evidence type="ECO:0000256" key="1">
    <source>
        <dbReference type="SAM" id="MobiDB-lite"/>
    </source>
</evidence>
<keyword evidence="3" id="KW-1185">Reference proteome</keyword>
<reference evidence="2" key="1">
    <citation type="submission" date="2023-10" db="EMBL/GenBank/DDBJ databases">
        <authorList>
            <person name="Chen Y."/>
            <person name="Shah S."/>
            <person name="Dougan E. K."/>
            <person name="Thang M."/>
            <person name="Chan C."/>
        </authorList>
    </citation>
    <scope>NUCLEOTIDE SEQUENCE [LARGE SCALE GENOMIC DNA]</scope>
</reference>
<dbReference type="EMBL" id="CAUYUJ010017561">
    <property type="protein sequence ID" value="CAK0875828.1"/>
    <property type="molecule type" value="Genomic_DNA"/>
</dbReference>